<dbReference type="InterPro" id="IPR017437">
    <property type="entry name" value="ATP-NAD_kinase_PpnK-typ_C"/>
</dbReference>
<keyword evidence="6" id="KW-0547">Nucleotide-binding</keyword>
<keyword evidence="6" id="KW-0067">ATP-binding</keyword>
<feature type="binding site" evidence="6">
    <location>
        <begin position="190"/>
        <end position="195"/>
    </location>
    <ligand>
        <name>NAD(+)</name>
        <dbReference type="ChEBI" id="CHEBI:57540"/>
    </ligand>
</feature>
<feature type="binding site" evidence="6">
    <location>
        <begin position="74"/>
        <end position="75"/>
    </location>
    <ligand>
        <name>NAD(+)</name>
        <dbReference type="ChEBI" id="CHEBI:57540"/>
    </ligand>
</feature>
<dbReference type="EC" id="2.7.1.23" evidence="6"/>
<dbReference type="GO" id="GO:0016301">
    <property type="term" value="F:kinase activity"/>
    <property type="evidence" value="ECO:0007669"/>
    <property type="project" value="UniProtKB-KW"/>
</dbReference>
<comment type="cofactor">
    <cofactor evidence="6">
        <name>a divalent metal cation</name>
        <dbReference type="ChEBI" id="CHEBI:60240"/>
    </cofactor>
</comment>
<dbReference type="PANTHER" id="PTHR20275">
    <property type="entry name" value="NAD KINASE"/>
    <property type="match status" value="1"/>
</dbReference>
<dbReference type="InterPro" id="IPR002504">
    <property type="entry name" value="NADK"/>
</dbReference>
<feature type="binding site" evidence="6">
    <location>
        <begin position="149"/>
        <end position="150"/>
    </location>
    <ligand>
        <name>NAD(+)</name>
        <dbReference type="ChEBI" id="CHEBI:57540"/>
    </ligand>
</feature>
<keyword evidence="1 6" id="KW-0808">Transferase</keyword>
<evidence type="ECO:0000313" key="7">
    <source>
        <dbReference type="EMBL" id="MDO2409080.1"/>
    </source>
</evidence>
<proteinExistence type="inferred from homology"/>
<dbReference type="Pfam" id="PF01513">
    <property type="entry name" value="NAD_kinase"/>
    <property type="match status" value="1"/>
</dbReference>
<evidence type="ECO:0000256" key="4">
    <source>
        <dbReference type="ARBA" id="ARBA00023027"/>
    </source>
</evidence>
<comment type="function">
    <text evidence="6">Involved in the regulation of the intracellular balance of NAD and NADP, and is a key enzyme in the biosynthesis of NADP. Catalyzes specifically the phosphorylation on 2'-hydroxyl of the adenosine moiety of NAD to yield NADP.</text>
</comment>
<dbReference type="Pfam" id="PF20143">
    <property type="entry name" value="NAD_kinase_C"/>
    <property type="match status" value="1"/>
</dbReference>
<keyword evidence="8" id="KW-1185">Reference proteome</keyword>
<dbReference type="HAMAP" id="MF_00361">
    <property type="entry name" value="NAD_kinase"/>
    <property type="match status" value="1"/>
</dbReference>
<dbReference type="InterPro" id="IPR016064">
    <property type="entry name" value="NAD/diacylglycerol_kinase_sf"/>
</dbReference>
<organism evidence="7 8">
    <name type="scientific">Campylobacter magnus</name>
    <dbReference type="NCBI Taxonomy" id="3026462"/>
    <lineage>
        <taxon>Bacteria</taxon>
        <taxon>Pseudomonadati</taxon>
        <taxon>Campylobacterota</taxon>
        <taxon>Epsilonproteobacteria</taxon>
        <taxon>Campylobacterales</taxon>
        <taxon>Campylobacteraceae</taxon>
        <taxon>Campylobacter</taxon>
    </lineage>
</organism>
<dbReference type="RefSeq" id="WP_302243902.1">
    <property type="nucleotide sequence ID" value="NZ_JAULJQ010000003.1"/>
</dbReference>
<comment type="catalytic activity">
    <reaction evidence="5 6">
        <text>NAD(+) + ATP = ADP + NADP(+) + H(+)</text>
        <dbReference type="Rhea" id="RHEA:18629"/>
        <dbReference type="ChEBI" id="CHEBI:15378"/>
        <dbReference type="ChEBI" id="CHEBI:30616"/>
        <dbReference type="ChEBI" id="CHEBI:57540"/>
        <dbReference type="ChEBI" id="CHEBI:58349"/>
        <dbReference type="ChEBI" id="CHEBI:456216"/>
        <dbReference type="EC" id="2.7.1.23"/>
    </reaction>
</comment>
<protein>
    <recommendedName>
        <fullName evidence="6">NAD kinase</fullName>
        <ecNumber evidence="6">2.7.1.23</ecNumber>
    </recommendedName>
    <alternativeName>
        <fullName evidence="6">ATP-dependent NAD kinase</fullName>
    </alternativeName>
</protein>
<dbReference type="Gene3D" id="3.40.50.10330">
    <property type="entry name" value="Probable inorganic polyphosphate/atp-NAD kinase, domain 1"/>
    <property type="match status" value="1"/>
</dbReference>
<evidence type="ECO:0000256" key="6">
    <source>
        <dbReference type="HAMAP-Rule" id="MF_00361"/>
    </source>
</evidence>
<keyword evidence="2 6" id="KW-0418">Kinase</keyword>
<evidence type="ECO:0000313" key="8">
    <source>
        <dbReference type="Proteomes" id="UP001171111"/>
    </source>
</evidence>
<feature type="active site" description="Proton acceptor" evidence="6">
    <location>
        <position position="74"/>
    </location>
</feature>
<sequence>MNEIDFSSISAVFVTTRDANAQKDNIKNLQAVLNKLGLEMLLQTHSAQILGRSDGLSLDEIFSRTKFVLSLGGDGNYIGACRRFVRYGACVFGVHTGHLGFLTDALLCECETALKEIISGEFVAQHIKLLEADFLDESGKTQKRKLAFNDIAILRKNPTSTAHIDAFLDDFCFNSYYGDGVIVASPMGSTAYNLSAGGAILHPSVKAFSLTPICSHSFSQRPMILGDEHEIEFRSKDDVIVMMDGQDHLDLSGFCGVKIRASKEQITLIHRKNRDYFKILKEKLRWGHQ</sequence>
<comment type="caution">
    <text evidence="6">Lacks conserved residue(s) required for the propagation of feature annotation.</text>
</comment>
<evidence type="ECO:0000256" key="1">
    <source>
        <dbReference type="ARBA" id="ARBA00022679"/>
    </source>
</evidence>
<dbReference type="EMBL" id="JAULJQ010000003">
    <property type="protein sequence ID" value="MDO2409080.1"/>
    <property type="molecule type" value="Genomic_DNA"/>
</dbReference>
<accession>A0ABT8T6N4</accession>
<dbReference type="InterPro" id="IPR017438">
    <property type="entry name" value="ATP-NAD_kinase_N"/>
</dbReference>
<gene>
    <name evidence="6" type="primary">nadK</name>
    <name evidence="7" type="ORF">Q2362_03060</name>
</gene>
<comment type="similarity">
    <text evidence="6">Belongs to the NAD kinase family.</text>
</comment>
<comment type="subcellular location">
    <subcellularLocation>
        <location evidence="6">Cytoplasm</location>
    </subcellularLocation>
</comment>
<keyword evidence="4 6" id="KW-0520">NAD</keyword>
<feature type="binding site" evidence="6">
    <location>
        <position position="246"/>
    </location>
    <ligand>
        <name>NAD(+)</name>
        <dbReference type="ChEBI" id="CHEBI:57540"/>
    </ligand>
</feature>
<dbReference type="Gene3D" id="2.60.200.30">
    <property type="entry name" value="Probable inorganic polyphosphate/atp-NAD kinase, domain 2"/>
    <property type="match status" value="1"/>
</dbReference>
<evidence type="ECO:0000256" key="3">
    <source>
        <dbReference type="ARBA" id="ARBA00022857"/>
    </source>
</evidence>
<dbReference type="PANTHER" id="PTHR20275:SF0">
    <property type="entry name" value="NAD KINASE"/>
    <property type="match status" value="1"/>
</dbReference>
<comment type="caution">
    <text evidence="7">The sequence shown here is derived from an EMBL/GenBank/DDBJ whole genome shotgun (WGS) entry which is preliminary data.</text>
</comment>
<name>A0ABT8T6N4_9BACT</name>
<keyword evidence="3 6" id="KW-0521">NADP</keyword>
<evidence type="ECO:0000256" key="5">
    <source>
        <dbReference type="ARBA" id="ARBA00047925"/>
    </source>
</evidence>
<keyword evidence="6" id="KW-0963">Cytoplasm</keyword>
<dbReference type="SUPFAM" id="SSF111331">
    <property type="entry name" value="NAD kinase/diacylglycerol kinase-like"/>
    <property type="match status" value="1"/>
</dbReference>
<reference evidence="7 8" key="1">
    <citation type="submission" date="2023-06" db="EMBL/GenBank/DDBJ databases">
        <title>Campylobacter magnum sp. nov., isolated from cecal contents of domestic pigs (Sus scrofa domesticus).</title>
        <authorList>
            <person name="Papic B."/>
            <person name="Gruntar I."/>
        </authorList>
    </citation>
    <scope>NUCLEOTIDE SEQUENCE [LARGE SCALE GENOMIC DNA]</scope>
    <source>
        <strain evidence="8">34484-21</strain>
    </source>
</reference>
<evidence type="ECO:0000256" key="2">
    <source>
        <dbReference type="ARBA" id="ARBA00022777"/>
    </source>
</evidence>
<dbReference type="Proteomes" id="UP001171111">
    <property type="component" value="Unassembled WGS sequence"/>
</dbReference>
<feature type="binding site" evidence="6">
    <location>
        <position position="179"/>
    </location>
    <ligand>
        <name>NAD(+)</name>
        <dbReference type="ChEBI" id="CHEBI:57540"/>
    </ligand>
</feature>